<feature type="active site" description="Glycyl thioester intermediate" evidence="5">
    <location>
        <position position="969"/>
    </location>
</feature>
<dbReference type="RefSeq" id="XP_002175537.1">
    <property type="nucleotide sequence ID" value="XM_002175501.2"/>
</dbReference>
<dbReference type="PANTHER" id="PTHR45700:SF2">
    <property type="entry name" value="UBIQUITIN-PROTEIN LIGASE E3C"/>
    <property type="match status" value="1"/>
</dbReference>
<dbReference type="EMBL" id="KE651167">
    <property type="protein sequence ID" value="EEB09244.1"/>
    <property type="molecule type" value="Genomic_DNA"/>
</dbReference>
<dbReference type="CDD" id="cd00078">
    <property type="entry name" value="HECTc"/>
    <property type="match status" value="1"/>
</dbReference>
<dbReference type="FunFam" id="3.30.2160.10:FF:000002">
    <property type="entry name" value="Putative Ubiquitin-protein ligase E3C"/>
    <property type="match status" value="1"/>
</dbReference>
<dbReference type="Gene3D" id="3.30.2410.10">
    <property type="entry name" value="Hect, E3 ligase catalytic domain"/>
    <property type="match status" value="1"/>
</dbReference>
<dbReference type="Gene3D" id="3.90.1750.10">
    <property type="entry name" value="Hect, E3 ligase catalytic domains"/>
    <property type="match status" value="1"/>
</dbReference>
<dbReference type="InterPro" id="IPR035983">
    <property type="entry name" value="Hect_E3_ubiquitin_ligase"/>
</dbReference>
<evidence type="ECO:0000313" key="9">
    <source>
        <dbReference type="JaponicusDB" id="SJAG_04429"/>
    </source>
</evidence>
<dbReference type="SMART" id="SM00119">
    <property type="entry name" value="HECTc"/>
    <property type="match status" value="1"/>
</dbReference>
<evidence type="ECO:0000256" key="6">
    <source>
        <dbReference type="SAM" id="MobiDB-lite"/>
    </source>
</evidence>
<keyword evidence="8" id="KW-0436">Ligase</keyword>
<dbReference type="eggNOG" id="KOG0942">
    <property type="taxonomic scope" value="Eukaryota"/>
</dbReference>
<feature type="compositionally biased region" description="Acidic residues" evidence="6">
    <location>
        <begin position="331"/>
        <end position="342"/>
    </location>
</feature>
<dbReference type="JaponicusDB" id="SJAG_04429">
    <property type="gene designation" value="hul5"/>
</dbReference>
<protein>
    <recommendedName>
        <fullName evidence="2">HECT-type E3 ubiquitin transferase</fullName>
        <ecNumber evidence="2">2.3.2.26</ecNumber>
    </recommendedName>
</protein>
<keyword evidence="10" id="KW-1185">Reference proteome</keyword>
<sequence length="1001" mass="114591">MSFDGNFKPRRQINLGGRRPDTDKNRILRRAALERKQRAEDRRLSELSIKLQAHVRRWLFQQRFHRECREIWFQKYRPEQLVQVKEPRELHDMGNVEYWGNCIRQFCMFASLPEDEEGLLAVIHLYSSLYSTLNLPKVTMQQLLSLTLSDLSTTDLRSVLPNSQAASFLSEALKVVHVCSHYMKEQDAQKYFTLILSLPQHHPDLLKHSSKNLIQTLVSPLQDNAGDVAKFIAIASVFVQTVLTSSLFTTILRSSKDASFTVATSLSVLIPLPTFAFVKSFSTELLLPLLANTSYLLEQAPSNLNLWTLLSLELETACHLRAASANQHPEENDESDSDEEETMTTTQVSSIRNVLKNGFAHGNLSEQASRLCSRAFLTDVFESSIVADSLAFQLICRAYTSLLQLIPNEKRASALMYLSLLSNVSGKGVTFLEYCWNTLHNYAIYSLLQQRLDLQGYFGKDLDEWFIMILMEQVYTRVLFTMIDEEFHSEEFNPLFKVLPDLCILLKNTILGLYSDPLLLEDINKSTHVNFEVLRVSTTQLLQQLYRGNERRRFVDPSMFMATGYFNLSEFETGVLQEAEKLNATLDSTEAPTTSFYSKWYPKTNILNNCPFLLPFHFRIHLLHRLVESDKRKYGFDSIWRRMSHVIIRRNRIFDDGYDAFHTFGPLFKGPIKITFVDEHGVVEEGIDGGGLTKEFLTSICRTVFDTNYGLFSETFANLLYPSTKAYAQDPERLHYYEFLGMLIGKCIYEGIQIDAAFAPFFIAKWLGHPSHIDDLAALDLKLYEGLAFLKHYKGDVENDLSLSFTVVHEEFGVKEEIDLIPNGKNISVTEANRLQYIHLVSNYYLNARLSKQSKAFTQGFTQLINPHWLAMFHENELQLLVGGAPVSIDVDDLRKHTVYAGEFDENSPTILFFWQVLREFSEDDKRALLKFVTSVARPPILGFKELNPLFCIRSNGNDETRLPTASTCVNLLKLPVYGSKQILRDKLSIAIQANTGFGFS</sequence>
<accession>B6K6U0</accession>
<evidence type="ECO:0000259" key="7">
    <source>
        <dbReference type="PROSITE" id="PS50237"/>
    </source>
</evidence>
<dbReference type="AlphaFoldDB" id="B6K6U0"/>
<dbReference type="EC" id="2.3.2.26" evidence="2"/>
<dbReference type="VEuPathDB" id="FungiDB:SJAG_04429"/>
<feature type="region of interest" description="Disordered" evidence="6">
    <location>
        <begin position="323"/>
        <end position="347"/>
    </location>
</feature>
<evidence type="ECO:0000256" key="5">
    <source>
        <dbReference type="PROSITE-ProRule" id="PRU00104"/>
    </source>
</evidence>
<gene>
    <name evidence="9" type="primary">hul5</name>
    <name evidence="8" type="ORF">SJAG_04429</name>
</gene>
<keyword evidence="4 5" id="KW-0833">Ubl conjugation pathway</keyword>
<dbReference type="HOGENOM" id="CLU_002173_2_1_1"/>
<dbReference type="GO" id="GO:0061630">
    <property type="term" value="F:ubiquitin protein ligase activity"/>
    <property type="evidence" value="ECO:0000318"/>
    <property type="project" value="GO_Central"/>
</dbReference>
<reference evidence="8 10" key="1">
    <citation type="journal article" date="2011" name="Science">
        <title>Comparative functional genomics of the fission yeasts.</title>
        <authorList>
            <person name="Rhind N."/>
            <person name="Chen Z."/>
            <person name="Yassour M."/>
            <person name="Thompson D.A."/>
            <person name="Haas B.J."/>
            <person name="Habib N."/>
            <person name="Wapinski I."/>
            <person name="Roy S."/>
            <person name="Lin M.F."/>
            <person name="Heiman D.I."/>
            <person name="Young S.K."/>
            <person name="Furuya K."/>
            <person name="Guo Y."/>
            <person name="Pidoux A."/>
            <person name="Chen H.M."/>
            <person name="Robbertse B."/>
            <person name="Goldberg J.M."/>
            <person name="Aoki K."/>
            <person name="Bayne E.H."/>
            <person name="Berlin A.M."/>
            <person name="Desjardins C.A."/>
            <person name="Dobbs E."/>
            <person name="Dukaj L."/>
            <person name="Fan L."/>
            <person name="FitzGerald M.G."/>
            <person name="French C."/>
            <person name="Gujja S."/>
            <person name="Hansen K."/>
            <person name="Keifenheim D."/>
            <person name="Levin J.Z."/>
            <person name="Mosher R.A."/>
            <person name="Mueller C.A."/>
            <person name="Pfiffner J."/>
            <person name="Priest M."/>
            <person name="Russ C."/>
            <person name="Smialowska A."/>
            <person name="Swoboda P."/>
            <person name="Sykes S.M."/>
            <person name="Vaughn M."/>
            <person name="Vengrova S."/>
            <person name="Yoder R."/>
            <person name="Zeng Q."/>
            <person name="Allshire R."/>
            <person name="Baulcombe D."/>
            <person name="Birren B.W."/>
            <person name="Brown W."/>
            <person name="Ekwall K."/>
            <person name="Kellis M."/>
            <person name="Leatherwood J."/>
            <person name="Levin H."/>
            <person name="Margalit H."/>
            <person name="Martienssen R."/>
            <person name="Nieduszynski C.A."/>
            <person name="Spatafora J.W."/>
            <person name="Friedman N."/>
            <person name="Dalgaard J.Z."/>
            <person name="Baumann P."/>
            <person name="Niki H."/>
            <person name="Regev A."/>
            <person name="Nusbaum C."/>
        </authorList>
    </citation>
    <scope>NUCLEOTIDE SEQUENCE [LARGE SCALE GENOMIC DNA]</scope>
    <source>
        <strain evidence="10">yFS275 / FY16936</strain>
    </source>
</reference>
<dbReference type="PROSITE" id="PS50237">
    <property type="entry name" value="HECT"/>
    <property type="match status" value="1"/>
</dbReference>
<evidence type="ECO:0000313" key="10">
    <source>
        <dbReference type="Proteomes" id="UP000001744"/>
    </source>
</evidence>
<evidence type="ECO:0000313" key="8">
    <source>
        <dbReference type="EMBL" id="EEB09244.1"/>
    </source>
</evidence>
<dbReference type="Gene3D" id="3.30.2160.10">
    <property type="entry name" value="Hect, E3 ligase catalytic domain"/>
    <property type="match status" value="1"/>
</dbReference>
<dbReference type="GO" id="GO:0006511">
    <property type="term" value="P:ubiquitin-dependent protein catabolic process"/>
    <property type="evidence" value="ECO:0000318"/>
    <property type="project" value="GO_Central"/>
</dbReference>
<dbReference type="InterPro" id="IPR000569">
    <property type="entry name" value="HECT_dom"/>
</dbReference>
<feature type="domain" description="HECT" evidence="7">
    <location>
        <begin position="667"/>
        <end position="1001"/>
    </location>
</feature>
<dbReference type="GO" id="GO:0016874">
    <property type="term" value="F:ligase activity"/>
    <property type="evidence" value="ECO:0007669"/>
    <property type="project" value="UniProtKB-KW"/>
</dbReference>
<dbReference type="Pfam" id="PF00632">
    <property type="entry name" value="HECT"/>
    <property type="match status" value="1"/>
</dbReference>
<name>B6K6U0_SCHJY</name>
<keyword evidence="3" id="KW-0808">Transferase</keyword>
<evidence type="ECO:0000256" key="4">
    <source>
        <dbReference type="ARBA" id="ARBA00022786"/>
    </source>
</evidence>
<comment type="catalytic activity">
    <reaction evidence="1">
        <text>S-ubiquitinyl-[E2 ubiquitin-conjugating enzyme]-L-cysteine + [acceptor protein]-L-lysine = [E2 ubiquitin-conjugating enzyme]-L-cysteine + N(6)-ubiquitinyl-[acceptor protein]-L-lysine.</text>
        <dbReference type="EC" id="2.3.2.26"/>
    </reaction>
</comment>
<dbReference type="STRING" id="402676.B6K6U0"/>
<organism evidence="8 10">
    <name type="scientific">Schizosaccharomyces japonicus (strain yFS275 / FY16936)</name>
    <name type="common">Fission yeast</name>
    <dbReference type="NCBI Taxonomy" id="402676"/>
    <lineage>
        <taxon>Eukaryota</taxon>
        <taxon>Fungi</taxon>
        <taxon>Dikarya</taxon>
        <taxon>Ascomycota</taxon>
        <taxon>Taphrinomycotina</taxon>
        <taxon>Schizosaccharomycetes</taxon>
        <taxon>Schizosaccharomycetales</taxon>
        <taxon>Schizosaccharomycetaceae</taxon>
        <taxon>Schizosaccharomyces</taxon>
    </lineage>
</organism>
<dbReference type="OrthoDB" id="8068875at2759"/>
<dbReference type="FunFam" id="3.30.2410.10:FF:000011">
    <property type="entry name" value="Putative Ubiquitin-protein ligase E3C"/>
    <property type="match status" value="1"/>
</dbReference>
<dbReference type="InterPro" id="IPR044611">
    <property type="entry name" value="E3A/B/C-like"/>
</dbReference>
<dbReference type="PANTHER" id="PTHR45700">
    <property type="entry name" value="UBIQUITIN-PROTEIN LIGASE E3C"/>
    <property type="match status" value="1"/>
</dbReference>
<feature type="region of interest" description="Disordered" evidence="6">
    <location>
        <begin position="1"/>
        <end position="21"/>
    </location>
</feature>
<dbReference type="Proteomes" id="UP000001744">
    <property type="component" value="Unassembled WGS sequence"/>
</dbReference>
<evidence type="ECO:0000256" key="2">
    <source>
        <dbReference type="ARBA" id="ARBA00012485"/>
    </source>
</evidence>
<evidence type="ECO:0000256" key="1">
    <source>
        <dbReference type="ARBA" id="ARBA00000885"/>
    </source>
</evidence>
<dbReference type="GO" id="GO:0000209">
    <property type="term" value="P:protein polyubiquitination"/>
    <property type="evidence" value="ECO:0000318"/>
    <property type="project" value="GO_Central"/>
</dbReference>
<proteinExistence type="predicted"/>
<dbReference type="GeneID" id="7050246"/>
<evidence type="ECO:0000256" key="3">
    <source>
        <dbReference type="ARBA" id="ARBA00022679"/>
    </source>
</evidence>
<dbReference type="SUPFAM" id="SSF56204">
    <property type="entry name" value="Hect, E3 ligase catalytic domain"/>
    <property type="match status" value="1"/>
</dbReference>